<dbReference type="InterPro" id="IPR029055">
    <property type="entry name" value="Ntn_hydrolases_N"/>
</dbReference>
<organism evidence="1 2">
    <name type="scientific">Mesoterricola sediminis</name>
    <dbReference type="NCBI Taxonomy" id="2927980"/>
    <lineage>
        <taxon>Bacteria</taxon>
        <taxon>Pseudomonadati</taxon>
        <taxon>Acidobacteriota</taxon>
        <taxon>Holophagae</taxon>
        <taxon>Holophagales</taxon>
        <taxon>Holophagaceae</taxon>
        <taxon>Mesoterricola</taxon>
    </lineage>
</organism>
<accession>A0AA48GYB6</accession>
<evidence type="ECO:0000313" key="1">
    <source>
        <dbReference type="EMBL" id="BDU76277.1"/>
    </source>
</evidence>
<proteinExistence type="predicted"/>
<dbReference type="Proteomes" id="UP001228113">
    <property type="component" value="Chromosome"/>
</dbReference>
<dbReference type="AlphaFoldDB" id="A0AA48GYB6"/>
<dbReference type="RefSeq" id="WP_316411311.1">
    <property type="nucleotide sequence ID" value="NZ_AP027081.1"/>
</dbReference>
<protein>
    <submittedName>
        <fullName evidence="1">Uncharacterized protein</fullName>
    </submittedName>
</protein>
<reference evidence="1" key="1">
    <citation type="journal article" date="2023" name="Int. J. Syst. Evol. Microbiol.">
        <title>Mesoterricola silvestris gen. nov., sp. nov., Mesoterricola sediminis sp. nov., Geothrix oryzae sp. nov., Geothrix edaphica sp. nov., Geothrix rubra sp. nov., and Geothrix limicola sp. nov., six novel members of Acidobacteriota isolated from soils.</title>
        <authorList>
            <person name="Itoh H."/>
            <person name="Sugisawa Y."/>
            <person name="Mise K."/>
            <person name="Xu Z."/>
            <person name="Kuniyasu M."/>
            <person name="Ushijima N."/>
            <person name="Kawano K."/>
            <person name="Kobayashi E."/>
            <person name="Shiratori Y."/>
            <person name="Masuda Y."/>
            <person name="Senoo K."/>
        </authorList>
    </citation>
    <scope>NUCLEOTIDE SEQUENCE</scope>
    <source>
        <strain evidence="1">W786</strain>
    </source>
</reference>
<dbReference type="EMBL" id="AP027081">
    <property type="protein sequence ID" value="BDU76277.1"/>
    <property type="molecule type" value="Genomic_DNA"/>
</dbReference>
<dbReference type="SUPFAM" id="SSF56235">
    <property type="entry name" value="N-terminal nucleophile aminohydrolases (Ntn hydrolases)"/>
    <property type="match status" value="1"/>
</dbReference>
<keyword evidence="2" id="KW-1185">Reference proteome</keyword>
<sequence length="149" mass="16239">MTVIAWDGKTLAVDRMGTNGDKKFPAKKCRKTQNGDIIAWSGTLEVGITLADWWEAGRDPKTWPEAQKGEDWTRLVILMGGQVYTMEQLPVLQPVESPFHAWGSGSEFAMGAMAMGADARKAVEIASQLCPSCGFGVDAYDVEIQEDVA</sequence>
<gene>
    <name evidence="1" type="ORF">METESE_12350</name>
</gene>
<dbReference type="KEGG" id="msea:METESE_12350"/>
<name>A0AA48GYB6_9BACT</name>
<evidence type="ECO:0000313" key="2">
    <source>
        <dbReference type="Proteomes" id="UP001228113"/>
    </source>
</evidence>